<dbReference type="EMBL" id="LAZR01050800">
    <property type="protein sequence ID" value="KKK86538.1"/>
    <property type="molecule type" value="Genomic_DNA"/>
</dbReference>
<organism evidence="1">
    <name type="scientific">marine sediment metagenome</name>
    <dbReference type="NCBI Taxonomy" id="412755"/>
    <lineage>
        <taxon>unclassified sequences</taxon>
        <taxon>metagenomes</taxon>
        <taxon>ecological metagenomes</taxon>
    </lineage>
</organism>
<evidence type="ECO:0000313" key="1">
    <source>
        <dbReference type="EMBL" id="KKK86538.1"/>
    </source>
</evidence>
<feature type="non-terminal residue" evidence="1">
    <location>
        <position position="419"/>
    </location>
</feature>
<name>A0A0F8YYQ2_9ZZZZ</name>
<proteinExistence type="predicted"/>
<evidence type="ECO:0008006" key="2">
    <source>
        <dbReference type="Google" id="ProtNLM"/>
    </source>
</evidence>
<gene>
    <name evidence="1" type="ORF">LCGC14_2762240</name>
</gene>
<sequence length="419" mass="45690">MAEDHASEAYTPEDTNGDTVKDILTKVVEATLTCFSHCKAYTITFDTGYDSDTLIDTFKPADYFSVASGESRLSVLKRLISWIYDKAIIKADGAVHILYPTVTGVTYASEYNDAYGDYHNFFDKSVRKRLVIPNKVIVSSHPDHSPQYTGNDTDADSYAALGNRYITSPPYYIRATSNAQCTSIASAKIQNLQLATERGHGIAPMNVGQEVLDYVKITDSRVGSSGDTRTGNIGYINRWYSAYPKQPTRFGFEFRFGSLEAGGLAGTMPPRMVTISDPNTTTLAEKYTELYGAYGVVYDRLGEVIANQSQIVNYLTAISEYMWKLHVGGQLIIPVWIPGAPTITTQAVSDIATTTATGNITLTDLGVPDPTAYGVCWSTSSSPTIADDTTDEGAATETGVFTTDMTSLTTGTLYYVRAY</sequence>
<accession>A0A0F8YYQ2</accession>
<dbReference type="AlphaFoldDB" id="A0A0F8YYQ2"/>
<reference evidence="1" key="1">
    <citation type="journal article" date="2015" name="Nature">
        <title>Complex archaea that bridge the gap between prokaryotes and eukaryotes.</title>
        <authorList>
            <person name="Spang A."/>
            <person name="Saw J.H."/>
            <person name="Jorgensen S.L."/>
            <person name="Zaremba-Niedzwiedzka K."/>
            <person name="Martijn J."/>
            <person name="Lind A.E."/>
            <person name="van Eijk R."/>
            <person name="Schleper C."/>
            <person name="Guy L."/>
            <person name="Ettema T.J."/>
        </authorList>
    </citation>
    <scope>NUCLEOTIDE SEQUENCE</scope>
</reference>
<comment type="caution">
    <text evidence="1">The sequence shown here is derived from an EMBL/GenBank/DDBJ whole genome shotgun (WGS) entry which is preliminary data.</text>
</comment>
<protein>
    <recommendedName>
        <fullName evidence="2">Fibronectin type-III domain-containing protein</fullName>
    </recommendedName>
</protein>
<feature type="non-terminal residue" evidence="1">
    <location>
        <position position="1"/>
    </location>
</feature>